<keyword evidence="2" id="KW-1185">Reference proteome</keyword>
<reference evidence="1 2" key="1">
    <citation type="submission" date="2017-06" db="EMBL/GenBank/DDBJ databases">
        <title>Genome sequencing of cyanobaciteial culture collection at National Institute for Environmental Studies (NIES).</title>
        <authorList>
            <person name="Hirose Y."/>
            <person name="Shimura Y."/>
            <person name="Fujisawa T."/>
            <person name="Nakamura Y."/>
            <person name="Kawachi M."/>
        </authorList>
    </citation>
    <scope>NUCLEOTIDE SEQUENCE [LARGE SCALE GENOMIC DNA]</scope>
    <source>
        <strain evidence="1 2">NIES-806</strain>
    </source>
</reference>
<name>A0A1Z4V4B2_9CYAN</name>
<accession>A0A1Z4V4B2</accession>
<sequence length="48" mass="5546">MDGTSIGTCYSKYTLRYWFIGFGEYNLRISQKSVKECDLALSLYVPNN</sequence>
<evidence type="ECO:0000313" key="2">
    <source>
        <dbReference type="Proteomes" id="UP000218702"/>
    </source>
</evidence>
<dbReference type="EMBL" id="AP018316">
    <property type="protein sequence ID" value="BAZ86219.1"/>
    <property type="molecule type" value="Genomic_DNA"/>
</dbReference>
<dbReference type="KEGG" id="dcm:NIES806_24300"/>
<dbReference type="AlphaFoldDB" id="A0A1Z4V4B2"/>
<gene>
    <name evidence="1" type="ORF">NIES806_24300</name>
</gene>
<protein>
    <submittedName>
        <fullName evidence="1">Uncharacterized protein</fullName>
    </submittedName>
</protein>
<evidence type="ECO:0000313" key="1">
    <source>
        <dbReference type="EMBL" id="BAZ86219.1"/>
    </source>
</evidence>
<organism evidence="1 2">
    <name type="scientific">Dolichospermum compactum NIES-806</name>
    <dbReference type="NCBI Taxonomy" id="1973481"/>
    <lineage>
        <taxon>Bacteria</taxon>
        <taxon>Bacillati</taxon>
        <taxon>Cyanobacteriota</taxon>
        <taxon>Cyanophyceae</taxon>
        <taxon>Nostocales</taxon>
        <taxon>Aphanizomenonaceae</taxon>
        <taxon>Dolichospermum</taxon>
        <taxon>Dolichospermum compactum</taxon>
    </lineage>
</organism>
<dbReference type="Proteomes" id="UP000218702">
    <property type="component" value="Chromosome"/>
</dbReference>
<proteinExistence type="predicted"/>